<evidence type="ECO:0000313" key="3">
    <source>
        <dbReference type="Proteomes" id="UP001075354"/>
    </source>
</evidence>
<reference evidence="2" key="1">
    <citation type="submission" date="2022-12" db="EMBL/GenBank/DDBJ databases">
        <title>Chromosome-level genome assembly of the bean flower thrips Megalurothrips usitatus.</title>
        <authorList>
            <person name="Ma L."/>
            <person name="Liu Q."/>
            <person name="Li H."/>
            <person name="Cai W."/>
        </authorList>
    </citation>
    <scope>NUCLEOTIDE SEQUENCE</scope>
    <source>
        <strain evidence="2">Cailab_2022a</strain>
    </source>
</reference>
<sequence>MAKIVCFALLAVCVLQAAARPRLHADEVSEQVADIVRQAAQRVSALVDTAVYQVESDLQDAGYGFGMQIFQIDEVVGLEDIFHDDIPSALADALKELDNVVAEAQERYSNAIGDATTGITSSLQAASDSIDALKDDASSAAAKALLSTISSAVSSAEAQIKPLYDDVLAKAAPVTKAAVNKIVSTNGSYEGADVKKTVESLAGQVIPQIDSLRQAAKDAVDDAVDDFLGL</sequence>
<dbReference type="AlphaFoldDB" id="A0AAV7X754"/>
<evidence type="ECO:0000313" key="2">
    <source>
        <dbReference type="EMBL" id="KAJ1521758.1"/>
    </source>
</evidence>
<feature type="chain" id="PRO_5044023665" evidence="1">
    <location>
        <begin position="20"/>
        <end position="230"/>
    </location>
</feature>
<dbReference type="Proteomes" id="UP001075354">
    <property type="component" value="Chromosome 13"/>
</dbReference>
<protein>
    <submittedName>
        <fullName evidence="2">Uncharacterized protein</fullName>
    </submittedName>
</protein>
<proteinExistence type="predicted"/>
<keyword evidence="1" id="KW-0732">Signal</keyword>
<dbReference type="EMBL" id="JAPTSV010000013">
    <property type="protein sequence ID" value="KAJ1521758.1"/>
    <property type="molecule type" value="Genomic_DNA"/>
</dbReference>
<feature type="signal peptide" evidence="1">
    <location>
        <begin position="1"/>
        <end position="19"/>
    </location>
</feature>
<name>A0AAV7X754_9NEOP</name>
<dbReference type="Gene3D" id="1.20.120.20">
    <property type="entry name" value="Apolipoprotein"/>
    <property type="match status" value="1"/>
</dbReference>
<evidence type="ECO:0000256" key="1">
    <source>
        <dbReference type="SAM" id="SignalP"/>
    </source>
</evidence>
<gene>
    <name evidence="2" type="ORF">ONE63_003393</name>
</gene>
<accession>A0AAV7X754</accession>
<comment type="caution">
    <text evidence="2">The sequence shown here is derived from an EMBL/GenBank/DDBJ whole genome shotgun (WGS) entry which is preliminary data.</text>
</comment>
<keyword evidence="3" id="KW-1185">Reference proteome</keyword>
<organism evidence="2 3">
    <name type="scientific">Megalurothrips usitatus</name>
    <name type="common">bean blossom thrips</name>
    <dbReference type="NCBI Taxonomy" id="439358"/>
    <lineage>
        <taxon>Eukaryota</taxon>
        <taxon>Metazoa</taxon>
        <taxon>Ecdysozoa</taxon>
        <taxon>Arthropoda</taxon>
        <taxon>Hexapoda</taxon>
        <taxon>Insecta</taxon>
        <taxon>Pterygota</taxon>
        <taxon>Neoptera</taxon>
        <taxon>Paraneoptera</taxon>
        <taxon>Thysanoptera</taxon>
        <taxon>Terebrantia</taxon>
        <taxon>Thripoidea</taxon>
        <taxon>Thripidae</taxon>
        <taxon>Megalurothrips</taxon>
    </lineage>
</organism>